<proteinExistence type="predicted"/>
<evidence type="ECO:0000313" key="1">
    <source>
        <dbReference type="EMBL" id="QHU15273.1"/>
    </source>
</evidence>
<sequence>MESYVPLQVTEADTLAFNQWFIAQVIVKDACDKDAMSDVHVQQNQAVACIIEQRGCIDKVSIQKHCPRAARDIPQGAFVGFYRLDGLILSSGLPYTRVELPLAGRGCTFPINDTGARLVSRTETSLGKEGLVYLKSPNAVEWPWFLQQCDVAQDVNPNVDLFWTPMGIVAGFANQHVATGAKIVHAHGDTSAHTRATVRAKVSHFLRALDDMCWEGIAALAESRDIHTIYKTPLTMVEDILNRKVRLQYTPPGGAPVQAEPVGDSPVRATEGGGIEVFISLQSPRNDKVATLLWAPVGQLQVVGSQKL</sequence>
<reference evidence="1" key="1">
    <citation type="journal article" date="2020" name="Nature">
        <title>Giant virus diversity and host interactions through global metagenomics.</title>
        <authorList>
            <person name="Schulz F."/>
            <person name="Roux S."/>
            <person name="Paez-Espino D."/>
            <person name="Jungbluth S."/>
            <person name="Walsh D.A."/>
            <person name="Denef V.J."/>
            <person name="McMahon K.D."/>
            <person name="Konstantinidis K.T."/>
            <person name="Eloe-Fadrosh E.A."/>
            <person name="Kyrpides N.C."/>
            <person name="Woyke T."/>
        </authorList>
    </citation>
    <scope>NUCLEOTIDE SEQUENCE</scope>
    <source>
        <strain evidence="1">GVMAG-S-1103017-68</strain>
    </source>
</reference>
<protein>
    <submittedName>
        <fullName evidence="1">Uncharacterized protein</fullName>
    </submittedName>
</protein>
<dbReference type="EMBL" id="MN740854">
    <property type="protein sequence ID" value="QHU15273.1"/>
    <property type="molecule type" value="Genomic_DNA"/>
</dbReference>
<name>A0A6C0KCZ8_9ZZZZ</name>
<dbReference type="AlphaFoldDB" id="A0A6C0KCZ8"/>
<organism evidence="1">
    <name type="scientific">viral metagenome</name>
    <dbReference type="NCBI Taxonomy" id="1070528"/>
    <lineage>
        <taxon>unclassified sequences</taxon>
        <taxon>metagenomes</taxon>
        <taxon>organismal metagenomes</taxon>
    </lineage>
</organism>
<accession>A0A6C0KCZ8</accession>